<proteinExistence type="predicted"/>
<sequence length="73" mass="7635">MSEQPQGIEHAVDQGVADGAAVDPDADTDLQSADERVDPDDPEEAMRSAAERSTDPSSPRGRAASRRGGAWDG</sequence>
<accession>A0ABQ6J9N2</accession>
<dbReference type="EMBL" id="BSUZ01000001">
    <property type="protein sequence ID" value="GMA84900.1"/>
    <property type="molecule type" value="Genomic_DNA"/>
</dbReference>
<evidence type="ECO:0000313" key="3">
    <source>
        <dbReference type="Proteomes" id="UP001157017"/>
    </source>
</evidence>
<protein>
    <submittedName>
        <fullName evidence="2">Uncharacterized protein</fullName>
    </submittedName>
</protein>
<gene>
    <name evidence="2" type="ORF">GCM10025868_01500</name>
</gene>
<comment type="caution">
    <text evidence="2">The sequence shown here is derived from an EMBL/GenBank/DDBJ whole genome shotgun (WGS) entry which is preliminary data.</text>
</comment>
<dbReference type="Proteomes" id="UP001157017">
    <property type="component" value="Unassembled WGS sequence"/>
</dbReference>
<keyword evidence="3" id="KW-1185">Reference proteome</keyword>
<name>A0ABQ6J9N2_9ACTN</name>
<organism evidence="2 3">
    <name type="scientific">Angustibacter aerolatus</name>
    <dbReference type="NCBI Taxonomy" id="1162965"/>
    <lineage>
        <taxon>Bacteria</taxon>
        <taxon>Bacillati</taxon>
        <taxon>Actinomycetota</taxon>
        <taxon>Actinomycetes</taxon>
        <taxon>Kineosporiales</taxon>
        <taxon>Kineosporiaceae</taxon>
    </lineage>
</organism>
<feature type="compositionally biased region" description="Low complexity" evidence="1">
    <location>
        <begin position="56"/>
        <end position="73"/>
    </location>
</feature>
<evidence type="ECO:0000313" key="2">
    <source>
        <dbReference type="EMBL" id="GMA84900.1"/>
    </source>
</evidence>
<feature type="region of interest" description="Disordered" evidence="1">
    <location>
        <begin position="1"/>
        <end position="73"/>
    </location>
</feature>
<feature type="compositionally biased region" description="Low complexity" evidence="1">
    <location>
        <begin position="13"/>
        <end position="23"/>
    </location>
</feature>
<feature type="compositionally biased region" description="Basic and acidic residues" evidence="1">
    <location>
        <begin position="44"/>
        <end position="54"/>
    </location>
</feature>
<reference evidence="3" key="1">
    <citation type="journal article" date="2019" name="Int. J. Syst. Evol. Microbiol.">
        <title>The Global Catalogue of Microorganisms (GCM) 10K type strain sequencing project: providing services to taxonomists for standard genome sequencing and annotation.</title>
        <authorList>
            <consortium name="The Broad Institute Genomics Platform"/>
            <consortium name="The Broad Institute Genome Sequencing Center for Infectious Disease"/>
            <person name="Wu L."/>
            <person name="Ma J."/>
        </authorList>
    </citation>
    <scope>NUCLEOTIDE SEQUENCE [LARGE SCALE GENOMIC DNA]</scope>
    <source>
        <strain evidence="3">NBRC 108730</strain>
    </source>
</reference>
<evidence type="ECO:0000256" key="1">
    <source>
        <dbReference type="SAM" id="MobiDB-lite"/>
    </source>
</evidence>